<dbReference type="GO" id="GO:0016020">
    <property type="term" value="C:membrane"/>
    <property type="evidence" value="ECO:0007669"/>
    <property type="project" value="InterPro"/>
</dbReference>
<feature type="domain" description="IpaB/BipB/SctE N-terminal" evidence="13">
    <location>
        <begin position="87"/>
        <end position="229"/>
    </location>
</feature>
<evidence type="ECO:0000256" key="4">
    <source>
        <dbReference type="ARBA" id="ARBA00022692"/>
    </source>
</evidence>
<evidence type="ECO:0000313" key="14">
    <source>
        <dbReference type="EMBL" id="SEE34614.1"/>
    </source>
</evidence>
<protein>
    <submittedName>
        <fullName evidence="14">Type III secretion system translocon protein, YopB/IpaB/SipB family</fullName>
    </submittedName>
</protein>
<evidence type="ECO:0000256" key="8">
    <source>
        <dbReference type="ARBA" id="ARBA00023136"/>
    </source>
</evidence>
<keyword evidence="6 11" id="KW-1133">Transmembrane helix</keyword>
<name>A0A1H5I3J1_9PSED</name>
<evidence type="ECO:0000259" key="13">
    <source>
        <dbReference type="Pfam" id="PF16535"/>
    </source>
</evidence>
<feature type="coiled-coil region" evidence="10">
    <location>
        <begin position="124"/>
        <end position="172"/>
    </location>
</feature>
<comment type="similarity">
    <text evidence="9">Belongs to the SctE/SipB/YopB family.</text>
</comment>
<organism evidence="14 15">
    <name type="scientific">Pseudomonas migulae</name>
    <dbReference type="NCBI Taxonomy" id="78543"/>
    <lineage>
        <taxon>Bacteria</taxon>
        <taxon>Pseudomonadati</taxon>
        <taxon>Pseudomonadota</taxon>
        <taxon>Gammaproteobacteria</taxon>
        <taxon>Pseudomonadales</taxon>
        <taxon>Pseudomonadaceae</taxon>
        <taxon>Pseudomonas</taxon>
    </lineage>
</organism>
<evidence type="ECO:0000256" key="7">
    <source>
        <dbReference type="ARBA" id="ARBA00023026"/>
    </source>
</evidence>
<comment type="subcellular location">
    <subcellularLocation>
        <location evidence="1">Host membrane</location>
        <topology evidence="1">Multi-pass membrane protein</topology>
    </subcellularLocation>
    <subcellularLocation>
        <location evidence="2">Secreted</location>
    </subcellularLocation>
</comment>
<dbReference type="InterPro" id="IPR006972">
    <property type="entry name" value="BipB-like_C"/>
</dbReference>
<dbReference type="InterPro" id="IPR032391">
    <property type="entry name" value="IpaB/BipB/SctE_N"/>
</dbReference>
<keyword evidence="4 11" id="KW-0812">Transmembrane</keyword>
<dbReference type="InterPro" id="IPR003895">
    <property type="entry name" value="T3SS_SctE/BipB"/>
</dbReference>
<gene>
    <name evidence="14" type="ORF">SAMN04490194_1867</name>
</gene>
<keyword evidence="5" id="KW-1043">Host membrane</keyword>
<evidence type="ECO:0000256" key="9">
    <source>
        <dbReference type="ARBA" id="ARBA00035640"/>
    </source>
</evidence>
<evidence type="ECO:0000256" key="6">
    <source>
        <dbReference type="ARBA" id="ARBA00022989"/>
    </source>
</evidence>
<keyword evidence="7" id="KW-0843">Virulence</keyword>
<feature type="coiled-coil region" evidence="10">
    <location>
        <begin position="271"/>
        <end position="313"/>
    </location>
</feature>
<keyword evidence="3" id="KW-0964">Secreted</keyword>
<dbReference type="Pfam" id="PF04888">
    <property type="entry name" value="SseC"/>
    <property type="match status" value="1"/>
</dbReference>
<dbReference type="EMBL" id="FNTY01000002">
    <property type="protein sequence ID" value="SEE34614.1"/>
    <property type="molecule type" value="Genomic_DNA"/>
</dbReference>
<dbReference type="GO" id="GO:0005576">
    <property type="term" value="C:extracellular region"/>
    <property type="evidence" value="ECO:0007669"/>
    <property type="project" value="UniProtKB-SubCell"/>
</dbReference>
<evidence type="ECO:0000256" key="11">
    <source>
        <dbReference type="SAM" id="Phobius"/>
    </source>
</evidence>
<evidence type="ECO:0000256" key="1">
    <source>
        <dbReference type="ARBA" id="ARBA00004301"/>
    </source>
</evidence>
<keyword evidence="8 11" id="KW-0472">Membrane</keyword>
<dbReference type="Gene3D" id="1.20.120.330">
    <property type="entry name" value="Nucleotidyltransferases domain 2"/>
    <property type="match status" value="1"/>
</dbReference>
<evidence type="ECO:0000259" key="12">
    <source>
        <dbReference type="Pfam" id="PF04888"/>
    </source>
</evidence>
<reference evidence="14 15" key="1">
    <citation type="submission" date="2016-10" db="EMBL/GenBank/DDBJ databases">
        <authorList>
            <person name="de Groot N.N."/>
        </authorList>
    </citation>
    <scope>NUCLEOTIDE SEQUENCE [LARGE SCALE GENOMIC DNA]</scope>
    <source>
        <strain evidence="14 15">BS3662</strain>
    </source>
</reference>
<evidence type="ECO:0000256" key="10">
    <source>
        <dbReference type="SAM" id="Coils"/>
    </source>
</evidence>
<dbReference type="PRINTS" id="PR01375">
    <property type="entry name" value="BACINVASINB"/>
</dbReference>
<proteinExistence type="inferred from homology"/>
<sequence>MSEIRSTFNPTRSGGISRSEAFEIYGKSASQAARTVDFQKAGQEALAGLMSVNYGAEHGKSAATPGRPQLHQPLARNNGKEPEGDLFTLLMAMISELIGEVDVNKLKNRLAMLQSMAGAKQQGHEKLSAEYAEAVAALEDAEGAVGGSQQNLEKLRERVQHFQGLLDESEARLAKLDPESPEYASELARRDQLKGELAVHTQTFQKATDAHLKLIEVANVAAKALAVVTGKVLEAGVGGPQVKQSDEKALSSSALALLNRLKIIELLGEAAQNKEELNQELFLELQAKLQEKMQAESEKYLEEVRKAEELQRTMGCIGKIVGALLSLGSILAGIFTLNPFLIVMGGVGMALTFAGDKLMAKIMEPLMKVLQEVISFFTDLYTKVLIAVGVDPETAKEIAQIAGMIAGIAVTIAAIALAAIVGAQVIGPMIGAVASKLATVVSQAAPAAVQAMKQMASSVGNTLTRMLTQLRSLITNGADPVSLARYTANLEIAQALAEFGGVTAQGVLGVRSGVHQAQAAEHLADVKVRMAISEEITSYLTRLVEDYGKAMQDRARQIEHVFTDMQRSHSVSLQMVRHV</sequence>
<dbReference type="AlphaFoldDB" id="A0A1H5I3J1"/>
<feature type="transmembrane region" description="Helical" evidence="11">
    <location>
        <begin position="320"/>
        <end position="353"/>
    </location>
</feature>
<evidence type="ECO:0000256" key="2">
    <source>
        <dbReference type="ARBA" id="ARBA00004613"/>
    </source>
</evidence>
<accession>A0A1H5I3J1</accession>
<feature type="domain" description="Translocator protein BipB-like C-terminal" evidence="12">
    <location>
        <begin position="262"/>
        <end position="575"/>
    </location>
</feature>
<dbReference type="Proteomes" id="UP000198985">
    <property type="component" value="Unassembled WGS sequence"/>
</dbReference>
<evidence type="ECO:0000313" key="15">
    <source>
        <dbReference type="Proteomes" id="UP000198985"/>
    </source>
</evidence>
<dbReference type="GO" id="GO:0033644">
    <property type="term" value="C:host cell membrane"/>
    <property type="evidence" value="ECO:0007669"/>
    <property type="project" value="UniProtKB-SubCell"/>
</dbReference>
<keyword evidence="10" id="KW-0175">Coiled coil</keyword>
<dbReference type="Pfam" id="PF16535">
    <property type="entry name" value="T3SSipB"/>
    <property type="match status" value="1"/>
</dbReference>
<feature type="transmembrane region" description="Helical" evidence="11">
    <location>
        <begin position="402"/>
        <end position="426"/>
    </location>
</feature>
<evidence type="ECO:0000256" key="3">
    <source>
        <dbReference type="ARBA" id="ARBA00022525"/>
    </source>
</evidence>
<evidence type="ECO:0000256" key="5">
    <source>
        <dbReference type="ARBA" id="ARBA00022870"/>
    </source>
</evidence>
<dbReference type="RefSeq" id="WP_084318696.1">
    <property type="nucleotide sequence ID" value="NZ_FNTY01000002.1"/>
</dbReference>